<comment type="caution">
    <text evidence="2">The sequence shown here is derived from an EMBL/GenBank/DDBJ whole genome shotgun (WGS) entry which is preliminary data.</text>
</comment>
<protein>
    <recommendedName>
        <fullName evidence="1">Integrase zinc-binding domain-containing protein</fullName>
    </recommendedName>
</protein>
<dbReference type="Proteomes" id="UP000765509">
    <property type="component" value="Unassembled WGS sequence"/>
</dbReference>
<evidence type="ECO:0000313" key="2">
    <source>
        <dbReference type="EMBL" id="MBW0538843.1"/>
    </source>
</evidence>
<dbReference type="AlphaFoldDB" id="A0A9Q3FJ73"/>
<evidence type="ECO:0000313" key="3">
    <source>
        <dbReference type="Proteomes" id="UP000765509"/>
    </source>
</evidence>
<dbReference type="EMBL" id="AVOT02043401">
    <property type="protein sequence ID" value="MBW0538843.1"/>
    <property type="molecule type" value="Genomic_DNA"/>
</dbReference>
<dbReference type="OrthoDB" id="2273864at2759"/>
<sequence>MSIVHKSGDTHKNSEGLSRCALTNTPDNPSYSLANAEPQISIEGINITDVGTELFEEFRESYKEDNNFHIITSLLDKDCKDTALAKSLDDICNTSYDNGRFHLFEGILYHRSKHTCVMVLCSKRLINKILLEFNENIYSGHLSEERTMEIIKKFSWWPFWRKDVIEYCHSCDRSQKANKATFKIFGFMIYIQEPSTPWGMVHRDWVTSLPPGGDKS</sequence>
<gene>
    <name evidence="2" type="ORF">O181_078558</name>
</gene>
<keyword evidence="3" id="KW-1185">Reference proteome</keyword>
<dbReference type="InterPro" id="IPR041588">
    <property type="entry name" value="Integrase_H2C2"/>
</dbReference>
<dbReference type="Gene3D" id="1.10.340.70">
    <property type="match status" value="1"/>
</dbReference>
<reference evidence="2" key="1">
    <citation type="submission" date="2021-03" db="EMBL/GenBank/DDBJ databases">
        <title>Draft genome sequence of rust myrtle Austropuccinia psidii MF-1, a brazilian biotype.</title>
        <authorList>
            <person name="Quecine M.C."/>
            <person name="Pachon D.M.R."/>
            <person name="Bonatelli M.L."/>
            <person name="Correr F.H."/>
            <person name="Franceschini L.M."/>
            <person name="Leite T.F."/>
            <person name="Margarido G.R.A."/>
            <person name="Almeida C.A."/>
            <person name="Ferrarezi J.A."/>
            <person name="Labate C.A."/>
        </authorList>
    </citation>
    <scope>NUCLEOTIDE SEQUENCE</scope>
    <source>
        <strain evidence="2">MF-1</strain>
    </source>
</reference>
<proteinExistence type="predicted"/>
<evidence type="ECO:0000259" key="1">
    <source>
        <dbReference type="Pfam" id="PF17921"/>
    </source>
</evidence>
<organism evidence="2 3">
    <name type="scientific">Austropuccinia psidii MF-1</name>
    <dbReference type="NCBI Taxonomy" id="1389203"/>
    <lineage>
        <taxon>Eukaryota</taxon>
        <taxon>Fungi</taxon>
        <taxon>Dikarya</taxon>
        <taxon>Basidiomycota</taxon>
        <taxon>Pucciniomycotina</taxon>
        <taxon>Pucciniomycetes</taxon>
        <taxon>Pucciniales</taxon>
        <taxon>Sphaerophragmiaceae</taxon>
        <taxon>Austropuccinia</taxon>
    </lineage>
</organism>
<feature type="domain" description="Integrase zinc-binding" evidence="1">
    <location>
        <begin position="123"/>
        <end position="179"/>
    </location>
</feature>
<dbReference type="Pfam" id="PF17921">
    <property type="entry name" value="Integrase_H2C2"/>
    <property type="match status" value="1"/>
</dbReference>
<name>A0A9Q3FJ73_9BASI</name>
<accession>A0A9Q3FJ73</accession>